<dbReference type="AlphaFoldDB" id="A0A1R2AMC4"/>
<feature type="compositionally biased region" description="Polar residues" evidence="2">
    <location>
        <begin position="239"/>
        <end position="256"/>
    </location>
</feature>
<feature type="coiled-coil region" evidence="1">
    <location>
        <begin position="40"/>
        <end position="129"/>
    </location>
</feature>
<dbReference type="Gene3D" id="1.20.5.490">
    <property type="entry name" value="Single helix bin"/>
    <property type="match status" value="1"/>
</dbReference>
<evidence type="ECO:0000313" key="4">
    <source>
        <dbReference type="Proteomes" id="UP000187209"/>
    </source>
</evidence>
<evidence type="ECO:0000256" key="1">
    <source>
        <dbReference type="SAM" id="Coils"/>
    </source>
</evidence>
<feature type="region of interest" description="Disordered" evidence="2">
    <location>
        <begin position="239"/>
        <end position="289"/>
    </location>
</feature>
<keyword evidence="4" id="KW-1185">Reference proteome</keyword>
<name>A0A1R2AMC4_9CILI</name>
<feature type="coiled-coil region" evidence="1">
    <location>
        <begin position="166"/>
        <end position="200"/>
    </location>
</feature>
<feature type="compositionally biased region" description="Low complexity" evidence="2">
    <location>
        <begin position="257"/>
        <end position="267"/>
    </location>
</feature>
<keyword evidence="1" id="KW-0175">Coiled coil</keyword>
<feature type="compositionally biased region" description="Polar residues" evidence="2">
    <location>
        <begin position="312"/>
        <end position="328"/>
    </location>
</feature>
<dbReference type="EMBL" id="MPUH01001999">
    <property type="protein sequence ID" value="OMJ65681.1"/>
    <property type="molecule type" value="Genomic_DNA"/>
</dbReference>
<accession>A0A1R2AMC4</accession>
<feature type="region of interest" description="Disordered" evidence="2">
    <location>
        <begin position="202"/>
        <end position="227"/>
    </location>
</feature>
<evidence type="ECO:0000313" key="3">
    <source>
        <dbReference type="EMBL" id="OMJ65681.1"/>
    </source>
</evidence>
<comment type="caution">
    <text evidence="3">The sequence shown here is derived from an EMBL/GenBank/DDBJ whole genome shotgun (WGS) entry which is preliminary data.</text>
</comment>
<organism evidence="3 4">
    <name type="scientific">Stentor coeruleus</name>
    <dbReference type="NCBI Taxonomy" id="5963"/>
    <lineage>
        <taxon>Eukaryota</taxon>
        <taxon>Sar</taxon>
        <taxon>Alveolata</taxon>
        <taxon>Ciliophora</taxon>
        <taxon>Postciliodesmatophora</taxon>
        <taxon>Heterotrichea</taxon>
        <taxon>Heterotrichida</taxon>
        <taxon>Stentoridae</taxon>
        <taxon>Stentor</taxon>
    </lineage>
</organism>
<protein>
    <submittedName>
        <fullName evidence="3">Uncharacterized protein</fullName>
    </submittedName>
</protein>
<gene>
    <name evidence="3" type="ORF">SteCoe_37796</name>
</gene>
<sequence>MDINQVNETKPYLKDLIELRQIKSERESILRTNQYYIAQVSQMEIKISELKASLQAKDSEIAYLNHRLQEFEENAENEPKSNKLFEDQIIILQAENEHLKTQLKEAGDIAQLKIQLEYALKMKETFEEKYREAKTVLLTNKSVSQFDNMSESEVSVSSQFMRKENQSRAQEEMDILKKQLSQYQTQCSLLSSENDELLKKMDTNEREPLLTKEKPEPPKFKTPVSKPVVSPDPYKVIISSYSTNSSEPSRLSRPTDSLSMKSSSCASLPKMSKLNTSRAPKSSMLPTPKSVIKTEVAEYCPSFMRNKRSDFKTTPTPGVKKNSTNSFANEFPEEDEF</sequence>
<evidence type="ECO:0000256" key="2">
    <source>
        <dbReference type="SAM" id="MobiDB-lite"/>
    </source>
</evidence>
<feature type="region of interest" description="Disordered" evidence="2">
    <location>
        <begin position="307"/>
        <end position="337"/>
    </location>
</feature>
<dbReference type="OrthoDB" id="10634312at2759"/>
<feature type="compositionally biased region" description="Basic and acidic residues" evidence="2">
    <location>
        <begin position="202"/>
        <end position="219"/>
    </location>
</feature>
<reference evidence="3 4" key="1">
    <citation type="submission" date="2016-11" db="EMBL/GenBank/DDBJ databases">
        <title>The macronuclear genome of Stentor coeruleus: a giant cell with tiny introns.</title>
        <authorList>
            <person name="Slabodnick M."/>
            <person name="Ruby J.G."/>
            <person name="Reiff S.B."/>
            <person name="Swart E.C."/>
            <person name="Gosai S."/>
            <person name="Prabakaran S."/>
            <person name="Witkowska E."/>
            <person name="Larue G.E."/>
            <person name="Fisher S."/>
            <person name="Freeman R.M."/>
            <person name="Gunawardena J."/>
            <person name="Chu W."/>
            <person name="Stover N.A."/>
            <person name="Gregory B.D."/>
            <person name="Nowacki M."/>
            <person name="Derisi J."/>
            <person name="Roy S.W."/>
            <person name="Marshall W.F."/>
            <person name="Sood P."/>
        </authorList>
    </citation>
    <scope>NUCLEOTIDE SEQUENCE [LARGE SCALE GENOMIC DNA]</scope>
    <source>
        <strain evidence="3">WM001</strain>
    </source>
</reference>
<dbReference type="Proteomes" id="UP000187209">
    <property type="component" value="Unassembled WGS sequence"/>
</dbReference>
<proteinExistence type="predicted"/>